<protein>
    <recommendedName>
        <fullName evidence="8">TEA domain-containing protein</fullName>
    </recommendedName>
</protein>
<dbReference type="InterPro" id="IPR000818">
    <property type="entry name" value="TEA/ATTS_dom"/>
</dbReference>
<dbReference type="PANTHER" id="PTHR11834">
    <property type="entry name" value="TRANSCRIPTIONAL ENHANCER FACTOR TEF RELATED"/>
    <property type="match status" value="1"/>
</dbReference>
<feature type="region of interest" description="Disordered" evidence="7">
    <location>
        <begin position="1033"/>
        <end position="1088"/>
    </location>
</feature>
<keyword evidence="4" id="KW-0804">Transcription</keyword>
<keyword evidence="10" id="KW-1185">Reference proteome</keyword>
<dbReference type="InterPro" id="IPR050937">
    <property type="entry name" value="TEC1_TEAD_TF"/>
</dbReference>
<feature type="domain" description="TEA" evidence="8">
    <location>
        <begin position="137"/>
        <end position="211"/>
    </location>
</feature>
<dbReference type="PANTHER" id="PTHR11834:SF0">
    <property type="entry name" value="PROTEIN SCALLOPED"/>
    <property type="match status" value="1"/>
</dbReference>
<evidence type="ECO:0000256" key="2">
    <source>
        <dbReference type="ARBA" id="ARBA00008421"/>
    </source>
</evidence>
<gene>
    <name evidence="9" type="ORF">SLS53_005478</name>
</gene>
<dbReference type="GO" id="GO:0000981">
    <property type="term" value="F:DNA-binding transcription factor activity, RNA polymerase II-specific"/>
    <property type="evidence" value="ECO:0007669"/>
    <property type="project" value="TreeGrafter"/>
</dbReference>
<feature type="region of interest" description="Disordered" evidence="7">
    <location>
        <begin position="25"/>
        <end position="55"/>
    </location>
</feature>
<dbReference type="Pfam" id="PF01285">
    <property type="entry name" value="TEA"/>
    <property type="match status" value="1"/>
</dbReference>
<keyword evidence="5" id="KW-0539">Nucleus</keyword>
<proteinExistence type="inferred from homology"/>
<dbReference type="Gene3D" id="6.10.20.40">
    <property type="entry name" value="TEA/ATTS domain"/>
    <property type="match status" value="1"/>
</dbReference>
<name>A0AAN9YFV9_9PEZI</name>
<dbReference type="Proteomes" id="UP001320245">
    <property type="component" value="Unassembled WGS sequence"/>
</dbReference>
<comment type="caution">
    <text evidence="9">The sequence shown here is derived from an EMBL/GenBank/DDBJ whole genome shotgun (WGS) entry which is preliminary data.</text>
</comment>
<feature type="compositionally biased region" description="Polar residues" evidence="7">
    <location>
        <begin position="1033"/>
        <end position="1052"/>
    </location>
</feature>
<reference evidence="9 10" key="1">
    <citation type="journal article" date="2023" name="PLoS ONE">
        <title>Cytospora paraplurivora sp. nov. isolated from orchards with fruit tree decline syndrome in Ontario, Canada.</title>
        <authorList>
            <person name="Ilyukhin E."/>
            <person name="Nguyen H.D.T."/>
            <person name="Castle A.J."/>
            <person name="Ellouze W."/>
        </authorList>
    </citation>
    <scope>NUCLEOTIDE SEQUENCE [LARGE SCALE GENOMIC DNA]</scope>
    <source>
        <strain evidence="9 10">FDS-564</strain>
    </source>
</reference>
<evidence type="ECO:0000313" key="10">
    <source>
        <dbReference type="Proteomes" id="UP001320245"/>
    </source>
</evidence>
<evidence type="ECO:0000256" key="3">
    <source>
        <dbReference type="ARBA" id="ARBA00023015"/>
    </source>
</evidence>
<evidence type="ECO:0000256" key="5">
    <source>
        <dbReference type="ARBA" id="ARBA00023242"/>
    </source>
</evidence>
<evidence type="ECO:0000259" key="8">
    <source>
        <dbReference type="PROSITE" id="PS51088"/>
    </source>
</evidence>
<evidence type="ECO:0000256" key="4">
    <source>
        <dbReference type="ARBA" id="ARBA00023163"/>
    </source>
</evidence>
<evidence type="ECO:0000256" key="1">
    <source>
        <dbReference type="ARBA" id="ARBA00004123"/>
    </source>
</evidence>
<comment type="similarity">
    <text evidence="2">Belongs to the TEC1 family.</text>
</comment>
<feature type="region of interest" description="Disordered" evidence="7">
    <location>
        <begin position="314"/>
        <end position="333"/>
    </location>
</feature>
<evidence type="ECO:0000256" key="7">
    <source>
        <dbReference type="SAM" id="MobiDB-lite"/>
    </source>
</evidence>
<accession>A0AAN9YFV9</accession>
<dbReference type="AlphaFoldDB" id="A0AAN9YFV9"/>
<comment type="subcellular location">
    <subcellularLocation>
        <location evidence="1">Nucleus</location>
    </subcellularLocation>
</comment>
<evidence type="ECO:0000256" key="6">
    <source>
        <dbReference type="PROSITE-ProRule" id="PRU00505"/>
    </source>
</evidence>
<dbReference type="GO" id="GO:0005634">
    <property type="term" value="C:nucleus"/>
    <property type="evidence" value="ECO:0007669"/>
    <property type="project" value="UniProtKB-SubCell"/>
</dbReference>
<dbReference type="GO" id="GO:0000978">
    <property type="term" value="F:RNA polymerase II cis-regulatory region sequence-specific DNA binding"/>
    <property type="evidence" value="ECO:0007669"/>
    <property type="project" value="TreeGrafter"/>
</dbReference>
<organism evidence="9 10">
    <name type="scientific">Cytospora paraplurivora</name>
    <dbReference type="NCBI Taxonomy" id="2898453"/>
    <lineage>
        <taxon>Eukaryota</taxon>
        <taxon>Fungi</taxon>
        <taxon>Dikarya</taxon>
        <taxon>Ascomycota</taxon>
        <taxon>Pezizomycotina</taxon>
        <taxon>Sordariomycetes</taxon>
        <taxon>Sordariomycetidae</taxon>
        <taxon>Diaporthales</taxon>
        <taxon>Cytosporaceae</taxon>
        <taxon>Cytospora</taxon>
    </lineage>
</organism>
<sequence>MSDGNSYDDNTSNVRGQYSSVSGNVREPLQESTGNAQHQYPHGQRPLPSLSSTVSCSPALNNTLSSSSLGPLAPIPAPIPPILPTQSLHGGSAAAAAGSSALRLRRNHLSVQRQSRHSLKNPIYLSNEFCQYRMKQKDKEKQVWPDVLEDAFLDALLLIVHMGRRKYFLHQKQHGRNMLICEYIWIAYKQSLPPGSNNPTPYTYEKAKTCECKPPRPRHKPEEDCWVKVKHPMYRERKQVSSHIQVIKNFFRFHPACELEPCIISPLLRQPVSIASPEGQEYAPDWTAVRKLDEAATLVVVTLASNHFFFSKGSEEGGKDKKKTSPGRWYKETTDQKSFKDDPVLNALKEDRLPDVRPNYEYFGQLLSTKSRVQVSPSMCWLYLSNDRLHDQSSTETRVYKDKDGVKREEETIDVKTYHSEQGLLPAWDFPHRYAFTSGQEDWGGREKEDRSIRHTLLHEYAWTMRQTESSSVREVCDEWEVDHPELHARLQGVVDHHNLQNAHLHSNSQCDIIHMDVTLDMHSVKDIPKGSALRPLVKITVGQGVLQNHHWCVRTRLERPPELCSDGSGTTFVEDREMSFVYTHVRGCHDRNPSCDCPDRRRGNVWSVPFPAMQWAKALQLCAEYPPYLLPKDKRGTNRTKKEDDAKEAEVVTQMDLMRGTAMFQELWSSPPAAPGSSNLTWTRRAVILWTFNTIHFFDKDQNLCETPAGTNWRFLTAVDPLSPVHQERTLLSGTTTQKDRVVMSPSPAYQQLLNAQMAENFSPVWNNGNVQLNISNGGTTSAPPSMPVSPLPSYGPSSLSLHASFTNGLVTPPPSAALPSSFATGFEGSSGIGVHAQDLGGHELSFLSTTTATDTESSFLTSGSFSTGSYLDGTGHNAFYEGPDDDDSDSTLQGRDAGDPSTLATQQWSNMNNSNHVANNALALEWDHHDLSNGLPITTHDGLSTSVGSETRLNHLGGNVRQLQHPYDAFAQLRAEERTSAGSGTATGSSDDYLHRELQHLQNDRSIRDRLGLRTNVAADERDIWNTTASSQNCDGVQAGDTDTSTQFGQSAAAWEDDFSQYQSQQRHHHHHHHEGLSAGESRQMPEYAGGSGGLGPLITRKRCRDDDDNDAYSLGAMRRYGTSGNELHSRMSHAKFAPTPVINCQDGQGWTWGERPTRTE</sequence>
<dbReference type="GO" id="GO:0005667">
    <property type="term" value="C:transcription regulator complex"/>
    <property type="evidence" value="ECO:0007669"/>
    <property type="project" value="TreeGrafter"/>
</dbReference>
<dbReference type="PROSITE" id="PS51088">
    <property type="entry name" value="TEA_2"/>
    <property type="match status" value="1"/>
</dbReference>
<evidence type="ECO:0000313" key="9">
    <source>
        <dbReference type="EMBL" id="KAK7739885.1"/>
    </source>
</evidence>
<feature type="DNA-binding region" description="TEA" evidence="6">
    <location>
        <begin position="137"/>
        <end position="211"/>
    </location>
</feature>
<dbReference type="InterPro" id="IPR038096">
    <property type="entry name" value="TEA/ATTS_sf"/>
</dbReference>
<feature type="region of interest" description="Disordered" evidence="7">
    <location>
        <begin position="878"/>
        <end position="904"/>
    </location>
</feature>
<keyword evidence="3" id="KW-0805">Transcription regulation</keyword>
<dbReference type="SMART" id="SM00426">
    <property type="entry name" value="TEA"/>
    <property type="match status" value="1"/>
</dbReference>
<dbReference type="EMBL" id="JAJSPL020000021">
    <property type="protein sequence ID" value="KAK7739885.1"/>
    <property type="molecule type" value="Genomic_DNA"/>
</dbReference>